<proteinExistence type="inferred from homology"/>
<dbReference type="AlphaFoldDB" id="A0A0K2T1E7"/>
<keyword evidence="5" id="KW-0653">Protein transport</keyword>
<dbReference type="GO" id="GO:0006906">
    <property type="term" value="P:vesicle fusion"/>
    <property type="evidence" value="ECO:0007669"/>
    <property type="project" value="TreeGrafter"/>
</dbReference>
<evidence type="ECO:0000256" key="11">
    <source>
        <dbReference type="ARBA" id="ARBA00037863"/>
    </source>
</evidence>
<dbReference type="Gene3D" id="1.20.5.110">
    <property type="match status" value="1"/>
</dbReference>
<dbReference type="SUPFAM" id="SSF64356">
    <property type="entry name" value="SNARE-like"/>
    <property type="match status" value="1"/>
</dbReference>
<keyword evidence="15" id="KW-0175">Coiled coil</keyword>
<dbReference type="GO" id="GO:0031902">
    <property type="term" value="C:late endosome membrane"/>
    <property type="evidence" value="ECO:0007669"/>
    <property type="project" value="UniProtKB-SubCell"/>
</dbReference>
<evidence type="ECO:0000256" key="3">
    <source>
        <dbReference type="ARBA" id="ARBA00022448"/>
    </source>
</evidence>
<evidence type="ECO:0000256" key="14">
    <source>
        <dbReference type="ARBA" id="ARBA00042194"/>
    </source>
</evidence>
<evidence type="ECO:0000256" key="1">
    <source>
        <dbReference type="ARBA" id="ARBA00004163"/>
    </source>
</evidence>
<dbReference type="PRINTS" id="PR00219">
    <property type="entry name" value="SYNAPTOBREVN"/>
</dbReference>
<dbReference type="Pfam" id="PF00957">
    <property type="entry name" value="Synaptobrevin"/>
    <property type="match status" value="1"/>
</dbReference>
<name>A0A0K2T1E7_LEPSM</name>
<dbReference type="PANTHER" id="PTHR21136">
    <property type="entry name" value="SNARE PROTEINS"/>
    <property type="match status" value="1"/>
</dbReference>
<dbReference type="GO" id="GO:0005765">
    <property type="term" value="C:lysosomal membrane"/>
    <property type="evidence" value="ECO:0007669"/>
    <property type="project" value="UniProtKB-SubCell"/>
</dbReference>
<evidence type="ECO:0000256" key="2">
    <source>
        <dbReference type="ARBA" id="ARBA00008025"/>
    </source>
</evidence>
<evidence type="ECO:0000256" key="8">
    <source>
        <dbReference type="ARBA" id="ARBA00037801"/>
    </source>
</evidence>
<dbReference type="OrthoDB" id="248747at2759"/>
<dbReference type="Pfam" id="PF13774">
    <property type="entry name" value="Longin"/>
    <property type="match status" value="1"/>
</dbReference>
<dbReference type="GO" id="GO:0005484">
    <property type="term" value="F:SNAP receptor activity"/>
    <property type="evidence" value="ECO:0007669"/>
    <property type="project" value="TreeGrafter"/>
</dbReference>
<comment type="subcellular location">
    <subcellularLocation>
        <location evidence="12">Cytoplasmic vesicle</location>
        <location evidence="12">Phagosome membrane</location>
        <topology evidence="12">Single-pass type IV membrane protein</topology>
    </subcellularLocation>
    <subcellularLocation>
        <location evidence="9">Cytoplasmic vesicle</location>
        <location evidence="9">Secretory vesicle membrane</location>
        <topology evidence="9">Single-pass type IV membrane protein</topology>
    </subcellularLocation>
    <subcellularLocation>
        <location evidence="1">Endoplasmic reticulum membrane</location>
        <topology evidence="1">Single-pass type IV membrane protein</topology>
    </subcellularLocation>
    <subcellularLocation>
        <location evidence="8">Golgi apparatus</location>
        <location evidence="8">trans-Golgi network membrane</location>
        <topology evidence="8">Single-pass type IV membrane protein</topology>
    </subcellularLocation>
    <subcellularLocation>
        <location evidence="10">Late endosome membrane</location>
        <topology evidence="10">Single-pass type IV membrane protein</topology>
    </subcellularLocation>
    <subcellularLocation>
        <location evidence="11">Lysosome membrane</location>
        <topology evidence="11">Single-pass type IV membrane protein</topology>
    </subcellularLocation>
</comment>
<evidence type="ECO:0000256" key="16">
    <source>
        <dbReference type="SAM" id="Phobius"/>
    </source>
</evidence>
<evidence type="ECO:0000259" key="17">
    <source>
        <dbReference type="PROSITE" id="PS50859"/>
    </source>
</evidence>
<evidence type="ECO:0000259" key="18">
    <source>
        <dbReference type="PROSITE" id="PS50892"/>
    </source>
</evidence>
<evidence type="ECO:0000256" key="7">
    <source>
        <dbReference type="ARBA" id="ARBA00023136"/>
    </source>
</evidence>
<dbReference type="InterPro" id="IPR051097">
    <property type="entry name" value="Synaptobrevin-like_transport"/>
</dbReference>
<dbReference type="GO" id="GO:0030658">
    <property type="term" value="C:transport vesicle membrane"/>
    <property type="evidence" value="ECO:0007669"/>
    <property type="project" value="UniProtKB-SubCell"/>
</dbReference>
<dbReference type="Gene3D" id="3.30.450.50">
    <property type="entry name" value="Longin domain"/>
    <property type="match status" value="1"/>
</dbReference>
<evidence type="ECO:0000256" key="6">
    <source>
        <dbReference type="ARBA" id="ARBA00022989"/>
    </source>
</evidence>
<feature type="transmembrane region" description="Helical" evidence="16">
    <location>
        <begin position="205"/>
        <end position="230"/>
    </location>
</feature>
<dbReference type="GO" id="GO:0005789">
    <property type="term" value="C:endoplasmic reticulum membrane"/>
    <property type="evidence" value="ECO:0007669"/>
    <property type="project" value="UniProtKB-SubCell"/>
</dbReference>
<evidence type="ECO:0000256" key="12">
    <source>
        <dbReference type="ARBA" id="ARBA00037875"/>
    </source>
</evidence>
<dbReference type="EMBL" id="HACA01002289">
    <property type="protein sequence ID" value="CDW19650.1"/>
    <property type="molecule type" value="Transcribed_RNA"/>
</dbReference>
<dbReference type="PROSITE" id="PS50859">
    <property type="entry name" value="LONGIN"/>
    <property type="match status" value="1"/>
</dbReference>
<dbReference type="GO" id="GO:0015031">
    <property type="term" value="P:protein transport"/>
    <property type="evidence" value="ECO:0007669"/>
    <property type="project" value="UniProtKB-KW"/>
</dbReference>
<dbReference type="GO" id="GO:0005794">
    <property type="term" value="C:Golgi apparatus"/>
    <property type="evidence" value="ECO:0007669"/>
    <property type="project" value="UniProtKB-SubCell"/>
</dbReference>
<dbReference type="FunFam" id="1.20.5.110:FF:000004">
    <property type="entry name" value="Vesicle-associated membrane protein 7"/>
    <property type="match status" value="1"/>
</dbReference>
<dbReference type="GO" id="GO:0000149">
    <property type="term" value="F:SNARE binding"/>
    <property type="evidence" value="ECO:0007669"/>
    <property type="project" value="TreeGrafter"/>
</dbReference>
<evidence type="ECO:0000256" key="9">
    <source>
        <dbReference type="ARBA" id="ARBA00037803"/>
    </source>
</evidence>
<dbReference type="SUPFAM" id="SSF58038">
    <property type="entry name" value="SNARE fusion complex"/>
    <property type="match status" value="1"/>
</dbReference>
<protein>
    <recommendedName>
        <fullName evidence="13">Vesicle-associated membrane protein 7</fullName>
    </recommendedName>
    <alternativeName>
        <fullName evidence="14">Synaptobrevin-like protein 1</fullName>
    </alternativeName>
</protein>
<dbReference type="GO" id="GO:0031201">
    <property type="term" value="C:SNARE complex"/>
    <property type="evidence" value="ECO:0007669"/>
    <property type="project" value="TreeGrafter"/>
</dbReference>
<feature type="non-terminal residue" evidence="19">
    <location>
        <position position="1"/>
    </location>
</feature>
<feature type="domain" description="V-SNARE coiled-coil homology" evidence="18">
    <location>
        <begin position="141"/>
        <end position="201"/>
    </location>
</feature>
<dbReference type="GO" id="GO:0030670">
    <property type="term" value="C:phagocytic vesicle membrane"/>
    <property type="evidence" value="ECO:0007669"/>
    <property type="project" value="UniProtKB-SubCell"/>
</dbReference>
<dbReference type="PANTHER" id="PTHR21136:SF179">
    <property type="entry name" value="VESICLE ASSOCIATED MEMBRANE PROTEIN 7-RELATED"/>
    <property type="match status" value="1"/>
</dbReference>
<feature type="domain" description="Longin" evidence="17">
    <location>
        <begin position="19"/>
        <end position="126"/>
    </location>
</feature>
<reference evidence="19" key="1">
    <citation type="submission" date="2014-05" db="EMBL/GenBank/DDBJ databases">
        <authorList>
            <person name="Chronopoulou M."/>
        </authorList>
    </citation>
    <scope>NUCLEOTIDE SEQUENCE</scope>
    <source>
        <tissue evidence="19">Whole organism</tissue>
    </source>
</reference>
<dbReference type="GO" id="GO:0006887">
    <property type="term" value="P:exocytosis"/>
    <property type="evidence" value="ECO:0007669"/>
    <property type="project" value="TreeGrafter"/>
</dbReference>
<evidence type="ECO:0000256" key="15">
    <source>
        <dbReference type="PROSITE-ProRule" id="PRU00290"/>
    </source>
</evidence>
<keyword evidence="7 16" id="KW-0472">Membrane</keyword>
<evidence type="ECO:0000313" key="19">
    <source>
        <dbReference type="EMBL" id="CDW19650.1"/>
    </source>
</evidence>
<keyword evidence="4 16" id="KW-0812">Transmembrane</keyword>
<keyword evidence="6 16" id="KW-1133">Transmembrane helix</keyword>
<accession>A0A0K2T1E7</accession>
<comment type="similarity">
    <text evidence="2">Belongs to the synaptobrevin family.</text>
</comment>
<dbReference type="InterPro" id="IPR042855">
    <property type="entry name" value="V_SNARE_CC"/>
</dbReference>
<dbReference type="InterPro" id="IPR011012">
    <property type="entry name" value="Longin-like_dom_sf"/>
</dbReference>
<dbReference type="InterPro" id="IPR001388">
    <property type="entry name" value="Synaptobrevin-like"/>
</dbReference>
<dbReference type="InterPro" id="IPR010908">
    <property type="entry name" value="Longin_dom"/>
</dbReference>
<dbReference type="EMBL" id="HACA01002288">
    <property type="protein sequence ID" value="CDW19649.1"/>
    <property type="molecule type" value="Transcribed_RNA"/>
</dbReference>
<keyword evidence="3" id="KW-0813">Transport</keyword>
<evidence type="ECO:0000256" key="4">
    <source>
        <dbReference type="ARBA" id="ARBA00022692"/>
    </source>
</evidence>
<sequence length="234" mass="26842">ERVKSESFKFLYEMFLFACLTRKSTILAKYAAEVGNFSEIVEAIIRQENDNNFPAGFKTYSIGSKHLVHRLTDKEFVFICVADKEEALWKEYLTGIQDKFLRYYASDNDFSTALPMSLNSEFHQVFLTQMNRLSGPRHLTKLDTVREEVDQVRNLAVSNIESIIERGEKLELLIDKTENLSSTSVQFKQTSVALSRRMRCQNMKWTILASCIIILLIYGILAASCGGFALKKCF</sequence>
<evidence type="ECO:0000256" key="10">
    <source>
        <dbReference type="ARBA" id="ARBA00037845"/>
    </source>
</evidence>
<dbReference type="PROSITE" id="PS00417">
    <property type="entry name" value="SYNAPTOBREVIN"/>
    <property type="match status" value="1"/>
</dbReference>
<evidence type="ECO:0000256" key="13">
    <source>
        <dbReference type="ARBA" id="ARBA00039269"/>
    </source>
</evidence>
<dbReference type="PROSITE" id="PS50892">
    <property type="entry name" value="V_SNARE"/>
    <property type="match status" value="1"/>
</dbReference>
<evidence type="ECO:0000256" key="5">
    <source>
        <dbReference type="ARBA" id="ARBA00022927"/>
    </source>
</evidence>
<organism evidence="19">
    <name type="scientific">Lepeophtheirus salmonis</name>
    <name type="common">Salmon louse</name>
    <name type="synonym">Caligus salmonis</name>
    <dbReference type="NCBI Taxonomy" id="72036"/>
    <lineage>
        <taxon>Eukaryota</taxon>
        <taxon>Metazoa</taxon>
        <taxon>Ecdysozoa</taxon>
        <taxon>Arthropoda</taxon>
        <taxon>Crustacea</taxon>
        <taxon>Multicrustacea</taxon>
        <taxon>Hexanauplia</taxon>
        <taxon>Copepoda</taxon>
        <taxon>Siphonostomatoida</taxon>
        <taxon>Caligidae</taxon>
        <taxon>Lepeophtheirus</taxon>
    </lineage>
</organism>